<proteinExistence type="predicted"/>
<feature type="transmembrane region" description="Helical" evidence="1">
    <location>
        <begin position="51"/>
        <end position="71"/>
    </location>
</feature>
<name>F9S7G6_9VIBR</name>
<keyword evidence="1" id="KW-0812">Transmembrane</keyword>
<evidence type="ECO:0000313" key="3">
    <source>
        <dbReference type="Proteomes" id="UP000004605"/>
    </source>
</evidence>
<accession>F9S7G6</accession>
<sequence length="99" mass="11571">MDVRYVIKLETRIRTWKKQFIEWVMTTILLNISLGFFGSYLLSVSISGLDWVSWGVILSLILFVPAIFYSFPRIPTQADVDFEIEFLTKCDMKVILVDE</sequence>
<evidence type="ECO:0000256" key="1">
    <source>
        <dbReference type="SAM" id="Phobius"/>
    </source>
</evidence>
<gene>
    <name evidence="2" type="ORF">VII00023_22804</name>
</gene>
<keyword evidence="1" id="KW-0472">Membrane</keyword>
<reference evidence="2 3" key="1">
    <citation type="journal article" date="2012" name="Int. J. Syst. Evol. Microbiol.">
        <title>Vibrio caribbeanicus sp. nov., isolated from the marine sponge Scleritoderma cyanea.</title>
        <authorList>
            <person name="Hoffmann M."/>
            <person name="Monday S.R."/>
            <person name="Allard M.W."/>
            <person name="Strain E.A."/>
            <person name="Whittaker P."/>
            <person name="Naum M."/>
            <person name="McCarthy P.J."/>
            <person name="Lopez J.V."/>
            <person name="Fischer M."/>
            <person name="Brown E.W."/>
        </authorList>
    </citation>
    <scope>NUCLEOTIDE SEQUENCE [LARGE SCALE GENOMIC DNA]</scope>
    <source>
        <strain evidence="2 3">ATCC 700023</strain>
    </source>
</reference>
<organism evidence="2 3">
    <name type="scientific">Vibrio ichthyoenteri ATCC 700023</name>
    <dbReference type="NCBI Taxonomy" id="870968"/>
    <lineage>
        <taxon>Bacteria</taxon>
        <taxon>Pseudomonadati</taxon>
        <taxon>Pseudomonadota</taxon>
        <taxon>Gammaproteobacteria</taxon>
        <taxon>Vibrionales</taxon>
        <taxon>Vibrionaceae</taxon>
        <taxon>Vibrio</taxon>
    </lineage>
</organism>
<dbReference type="EMBL" id="AFWF01000294">
    <property type="protein sequence ID" value="EGU31262.1"/>
    <property type="molecule type" value="Genomic_DNA"/>
</dbReference>
<evidence type="ECO:0000313" key="2">
    <source>
        <dbReference type="EMBL" id="EGU31262.1"/>
    </source>
</evidence>
<dbReference type="Proteomes" id="UP000004605">
    <property type="component" value="Unassembled WGS sequence"/>
</dbReference>
<feature type="transmembrane region" description="Helical" evidence="1">
    <location>
        <begin position="20"/>
        <end position="39"/>
    </location>
</feature>
<dbReference type="AlphaFoldDB" id="F9S7G6"/>
<dbReference type="RefSeq" id="WP_006714424.1">
    <property type="nucleotide sequence ID" value="NZ_AFWF01000294.1"/>
</dbReference>
<protein>
    <submittedName>
        <fullName evidence="2">Uncharacterized protein</fullName>
    </submittedName>
</protein>
<keyword evidence="3" id="KW-1185">Reference proteome</keyword>
<keyword evidence="1" id="KW-1133">Transmembrane helix</keyword>
<comment type="caution">
    <text evidence="2">The sequence shown here is derived from an EMBL/GenBank/DDBJ whole genome shotgun (WGS) entry which is preliminary data.</text>
</comment>